<keyword evidence="5" id="KW-0560">Oxidoreductase</keyword>
<reference evidence="12 13" key="1">
    <citation type="journal article" date="2019" name="PLoS Biol.">
        <title>Sex chromosomes control vertical transmission of feminizing Wolbachia symbionts in an isopod.</title>
        <authorList>
            <person name="Becking T."/>
            <person name="Chebbi M.A."/>
            <person name="Giraud I."/>
            <person name="Moumen B."/>
            <person name="Laverre T."/>
            <person name="Caubet Y."/>
            <person name="Peccoud J."/>
            <person name="Gilbert C."/>
            <person name="Cordaux R."/>
        </authorList>
    </citation>
    <scope>NUCLEOTIDE SEQUENCE [LARGE SCALE GENOMIC DNA]</scope>
    <source>
        <strain evidence="12">ANa2</strain>
        <tissue evidence="12">Whole body excluding digestive tract and cuticle</tissue>
    </source>
</reference>
<feature type="domain" description="Alcohol dehydrogenase-like N-terminal" evidence="11">
    <location>
        <begin position="214"/>
        <end position="318"/>
    </location>
</feature>
<keyword evidence="13" id="KW-1185">Reference proteome</keyword>
<dbReference type="Gene3D" id="3.90.180.10">
    <property type="entry name" value="Medium-chain alcohol dehydrogenases, catalytic domain"/>
    <property type="match status" value="3"/>
</dbReference>
<comment type="similarity">
    <text evidence="2 9">Belongs to the zinc-containing alcohol dehydrogenase family.</text>
</comment>
<protein>
    <recommendedName>
        <fullName evidence="7">Sorbitol dehydrogenase</fullName>
    </recommendedName>
    <alternativeName>
        <fullName evidence="8">Polyol dehydrogenase</fullName>
    </alternativeName>
</protein>
<evidence type="ECO:0000256" key="9">
    <source>
        <dbReference type="RuleBase" id="RU361277"/>
    </source>
</evidence>
<dbReference type="FunFam" id="3.40.50.720:FF:000068">
    <property type="entry name" value="Sorbitol dehydrogenase"/>
    <property type="match status" value="3"/>
</dbReference>
<comment type="cofactor">
    <cofactor evidence="1 9">
        <name>Zn(2+)</name>
        <dbReference type="ChEBI" id="CHEBI:29105"/>
    </cofactor>
</comment>
<name>A0A5N5T4C2_9CRUS</name>
<evidence type="ECO:0000256" key="7">
    <source>
        <dbReference type="ARBA" id="ARBA00026132"/>
    </source>
</evidence>
<dbReference type="PANTHER" id="PTHR43161">
    <property type="entry name" value="SORBITOL DEHYDROGENASE"/>
    <property type="match status" value="1"/>
</dbReference>
<dbReference type="InterPro" id="IPR036291">
    <property type="entry name" value="NAD(P)-bd_dom_sf"/>
</dbReference>
<dbReference type="InterPro" id="IPR013154">
    <property type="entry name" value="ADH-like_N"/>
</dbReference>
<organism evidence="12 13">
    <name type="scientific">Armadillidium nasatum</name>
    <dbReference type="NCBI Taxonomy" id="96803"/>
    <lineage>
        <taxon>Eukaryota</taxon>
        <taxon>Metazoa</taxon>
        <taxon>Ecdysozoa</taxon>
        <taxon>Arthropoda</taxon>
        <taxon>Crustacea</taxon>
        <taxon>Multicrustacea</taxon>
        <taxon>Malacostraca</taxon>
        <taxon>Eumalacostraca</taxon>
        <taxon>Peracarida</taxon>
        <taxon>Isopoda</taxon>
        <taxon>Oniscidea</taxon>
        <taxon>Crinocheta</taxon>
        <taxon>Armadillidiidae</taxon>
        <taxon>Armadillidium</taxon>
    </lineage>
</organism>
<keyword evidence="4 9" id="KW-0862">Zinc</keyword>
<gene>
    <name evidence="12" type="primary">SORD_2</name>
    <name evidence="12" type="ORF">Anas_03699</name>
</gene>
<keyword evidence="6" id="KW-0520">NAD</keyword>
<evidence type="ECO:0000256" key="3">
    <source>
        <dbReference type="ARBA" id="ARBA00022723"/>
    </source>
</evidence>
<evidence type="ECO:0000259" key="11">
    <source>
        <dbReference type="Pfam" id="PF08240"/>
    </source>
</evidence>
<dbReference type="EMBL" id="SEYY01010751">
    <property type="protein sequence ID" value="KAB7501401.1"/>
    <property type="molecule type" value="Genomic_DNA"/>
</dbReference>
<feature type="domain" description="Alcohol dehydrogenase-like C-terminal" evidence="10">
    <location>
        <begin position="587"/>
        <end position="717"/>
    </location>
</feature>
<evidence type="ECO:0000256" key="5">
    <source>
        <dbReference type="ARBA" id="ARBA00023002"/>
    </source>
</evidence>
<comment type="caution">
    <text evidence="12">The sequence shown here is derived from an EMBL/GenBank/DDBJ whole genome shotgun (WGS) entry which is preliminary data.</text>
</comment>
<dbReference type="SUPFAM" id="SSF51735">
    <property type="entry name" value="NAD(P)-binding Rossmann-fold domains"/>
    <property type="match status" value="3"/>
</dbReference>
<dbReference type="InterPro" id="IPR045306">
    <property type="entry name" value="SDH-like"/>
</dbReference>
<evidence type="ECO:0000256" key="8">
    <source>
        <dbReference type="ARBA" id="ARBA00032485"/>
    </source>
</evidence>
<dbReference type="InterPro" id="IPR013149">
    <property type="entry name" value="ADH-like_C"/>
</dbReference>
<dbReference type="PANTHER" id="PTHR43161:SF9">
    <property type="entry name" value="SORBITOL DEHYDROGENASE"/>
    <property type="match status" value="1"/>
</dbReference>
<dbReference type="Pfam" id="PF08240">
    <property type="entry name" value="ADH_N"/>
    <property type="match status" value="3"/>
</dbReference>
<dbReference type="GO" id="GO:0008270">
    <property type="term" value="F:zinc ion binding"/>
    <property type="evidence" value="ECO:0007669"/>
    <property type="project" value="InterPro"/>
</dbReference>
<dbReference type="Pfam" id="PF00107">
    <property type="entry name" value="ADH_zinc_N"/>
    <property type="match status" value="2"/>
</dbReference>
<evidence type="ECO:0000256" key="2">
    <source>
        <dbReference type="ARBA" id="ARBA00008072"/>
    </source>
</evidence>
<dbReference type="InterPro" id="IPR002328">
    <property type="entry name" value="ADH_Zn_CS"/>
</dbReference>
<evidence type="ECO:0000256" key="1">
    <source>
        <dbReference type="ARBA" id="ARBA00001947"/>
    </source>
</evidence>
<evidence type="ECO:0000256" key="4">
    <source>
        <dbReference type="ARBA" id="ARBA00022833"/>
    </source>
</evidence>
<evidence type="ECO:0000256" key="6">
    <source>
        <dbReference type="ARBA" id="ARBA00023027"/>
    </source>
</evidence>
<feature type="domain" description="Alcohol dehydrogenase-like N-terminal" evidence="11">
    <location>
        <begin position="10"/>
        <end position="96"/>
    </location>
</feature>
<dbReference type="SUPFAM" id="SSF50129">
    <property type="entry name" value="GroES-like"/>
    <property type="match status" value="3"/>
</dbReference>
<feature type="domain" description="Alcohol dehydrogenase-like C-terminal" evidence="10">
    <location>
        <begin position="356"/>
        <end position="436"/>
    </location>
</feature>
<dbReference type="GO" id="GO:0003939">
    <property type="term" value="F:L-iditol 2-dehydrogenase (NAD+) activity"/>
    <property type="evidence" value="ECO:0007669"/>
    <property type="project" value="TreeGrafter"/>
</dbReference>
<sequence length="757" mass="81224">MFILRGKLGHIELKSPTISGHEASGTIVKCGSKVKHLKTGDRVVIEPNLPCQICEFCRTGNENLCEDCFTLSHPPDHGCLRRYLKHDANYCHKLPDNVSMEEGAVIEPLTCAIHGCLRGNVQLGSKVLVCGAGPIGLLCFLTAKAMGATNLCVTDIMEERLKLAKELGANSVLNVRNGTNEENEKKVIELFGGSRPDFTLECSGAESATRLGITVGICGTDITIVTKGKLGHLQLTTPTVTGHEASGTIVKVGSKVKHLKPGDRVVIEPNLPCQICEFCRTGNENLCENVESLSHPPNHGCLRRYLKHNANYCHKLPDNLSMEEGAVIEPLTCAIHGCLRGNIQLGSKVLVCGAGPIGLLCFLTAKAMGATNLCVTDIMEERLKFAKELGANSVINVRNGTNEENEKKIIELFGGSRPDFTLECSGAESAIRLGITVNVLIRIAQVGICGTDISMVRKGKIGQLVLKSPMITGHEASGTVLKCGSKVKHLKPGDRVCIEPSVPCLACDLCRQGHYNVCPNAYNLSLPPHDGCLMRYYKHDANFCYKLPDNVSDEEGALIEPLTVGIYACKRASLQLGSHVLVCGAGPIGLVTIIAAKAMGATKICVTDIMEDRLKFAKELGADAILNVKDGTSEENSKKVINLLGDDMADVTFDCSGAESAIKLGITVTKSCGKVILVGLGPPEVKIPLVDAAMREVDIIGALRYVNNFPTAIDMISSGKVNVKPLISHRFKLEETQKAFQLALKNDGKAAKIMISC</sequence>
<proteinExistence type="inferred from homology"/>
<dbReference type="GO" id="GO:0006062">
    <property type="term" value="P:sorbitol catabolic process"/>
    <property type="evidence" value="ECO:0007669"/>
    <property type="project" value="TreeGrafter"/>
</dbReference>
<evidence type="ECO:0000313" key="13">
    <source>
        <dbReference type="Proteomes" id="UP000326759"/>
    </source>
</evidence>
<evidence type="ECO:0000313" key="12">
    <source>
        <dbReference type="EMBL" id="KAB7501401.1"/>
    </source>
</evidence>
<dbReference type="Proteomes" id="UP000326759">
    <property type="component" value="Unassembled WGS sequence"/>
</dbReference>
<dbReference type="Gene3D" id="3.40.50.720">
    <property type="entry name" value="NAD(P)-binding Rossmann-like Domain"/>
    <property type="match status" value="1"/>
</dbReference>
<dbReference type="InterPro" id="IPR011032">
    <property type="entry name" value="GroES-like_sf"/>
</dbReference>
<evidence type="ECO:0000259" key="10">
    <source>
        <dbReference type="Pfam" id="PF00107"/>
    </source>
</evidence>
<feature type="domain" description="Alcohol dehydrogenase-like N-terminal" evidence="11">
    <location>
        <begin position="438"/>
        <end position="549"/>
    </location>
</feature>
<dbReference type="OrthoDB" id="1879366at2759"/>
<dbReference type="PROSITE" id="PS00059">
    <property type="entry name" value="ADH_ZINC"/>
    <property type="match status" value="3"/>
</dbReference>
<dbReference type="CDD" id="cd05285">
    <property type="entry name" value="sorbitol_DH"/>
    <property type="match status" value="1"/>
</dbReference>
<accession>A0A5N5T4C2</accession>
<keyword evidence="3 9" id="KW-0479">Metal-binding</keyword>
<dbReference type="AlphaFoldDB" id="A0A5N5T4C2"/>